<dbReference type="SUPFAM" id="SSF53474">
    <property type="entry name" value="alpha/beta-Hydrolases"/>
    <property type="match status" value="1"/>
</dbReference>
<dbReference type="EMBL" id="JAMTCK010000016">
    <property type="protein sequence ID" value="MCP2169065.1"/>
    <property type="molecule type" value="Genomic_DNA"/>
</dbReference>
<sequence length="428" mass="45486">MDISPSRPTRRSLLAGLVAAGLVLPLAATPTAAATPAGSGRAANTGGTGPVGFALPEPTGWHGVGTTELHLVDHDRQDPWVADRVRELVVSVWYPTRARTGPRAPWLPPGAAAVVDQANAGQLGLSPGRIDYGSATHGLVGVPAETRAGGWPVVLYSPGAEQTRADGTSMVEELVSRGYVVVTVDHPHEARAVEFPGGRVELGALPPSSPDVLRTMIATRVADTRFVLDQLTVLAGGGNPDAQRRALPAGLGRALNLSSVGMFGHSAGGFTAAETMLVDDRIDAGVDLDGSMMYSRSAGLYGEVATRGLDRPFLLMGAGSHSHLNPDQADPSWPEFWRNQRGWKLDLNIAEGEHFSYTDYQAILPRLAERLDIPEERITPVIGTVNRDRIVASQRAYLTAFFDQHLRGLPQRLLTGPSPAHPDVTFVS</sequence>
<reference evidence="5" key="1">
    <citation type="submission" date="2022-06" db="EMBL/GenBank/DDBJ databases">
        <title>Genomic Encyclopedia of Archaeal and Bacterial Type Strains, Phase II (KMG-II): from individual species to whole genera.</title>
        <authorList>
            <person name="Goeker M."/>
        </authorList>
    </citation>
    <scope>NUCLEOTIDE SEQUENCE</scope>
    <source>
        <strain evidence="5">DSM 43935</strain>
    </source>
</reference>
<feature type="signal peptide" evidence="4">
    <location>
        <begin position="1"/>
        <end position="34"/>
    </location>
</feature>
<name>A0AAE3GKC6_9PSEU</name>
<keyword evidence="3" id="KW-0443">Lipid metabolism</keyword>
<evidence type="ECO:0000256" key="1">
    <source>
        <dbReference type="ARBA" id="ARBA00022801"/>
    </source>
</evidence>
<feature type="chain" id="PRO_5042159769" evidence="4">
    <location>
        <begin position="35"/>
        <end position="428"/>
    </location>
</feature>
<dbReference type="GO" id="GO:0016042">
    <property type="term" value="P:lipid catabolic process"/>
    <property type="evidence" value="ECO:0007669"/>
    <property type="project" value="UniProtKB-KW"/>
</dbReference>
<evidence type="ECO:0000313" key="5">
    <source>
        <dbReference type="EMBL" id="MCP2169065.1"/>
    </source>
</evidence>
<dbReference type="GO" id="GO:0003847">
    <property type="term" value="F:1-alkyl-2-acetylglycerophosphocholine esterase activity"/>
    <property type="evidence" value="ECO:0007669"/>
    <property type="project" value="TreeGrafter"/>
</dbReference>
<keyword evidence="2" id="KW-0442">Lipid degradation</keyword>
<keyword evidence="6" id="KW-1185">Reference proteome</keyword>
<protein>
    <submittedName>
        <fullName evidence="5">Alpha/beta hydrolase family protein</fullName>
    </submittedName>
</protein>
<keyword evidence="1 5" id="KW-0378">Hydrolase</keyword>
<dbReference type="Proteomes" id="UP001206128">
    <property type="component" value="Unassembled WGS sequence"/>
</dbReference>
<dbReference type="Gene3D" id="3.40.50.1820">
    <property type="entry name" value="alpha/beta hydrolase"/>
    <property type="match status" value="1"/>
</dbReference>
<proteinExistence type="predicted"/>
<evidence type="ECO:0000256" key="3">
    <source>
        <dbReference type="ARBA" id="ARBA00023098"/>
    </source>
</evidence>
<dbReference type="AlphaFoldDB" id="A0AAE3GKC6"/>
<comment type="caution">
    <text evidence="5">The sequence shown here is derived from an EMBL/GenBank/DDBJ whole genome shotgun (WGS) entry which is preliminary data.</text>
</comment>
<evidence type="ECO:0000256" key="4">
    <source>
        <dbReference type="SAM" id="SignalP"/>
    </source>
</evidence>
<dbReference type="PANTHER" id="PTHR10272:SF0">
    <property type="entry name" value="PLATELET-ACTIVATING FACTOR ACETYLHYDROLASE"/>
    <property type="match status" value="1"/>
</dbReference>
<evidence type="ECO:0000256" key="2">
    <source>
        <dbReference type="ARBA" id="ARBA00022963"/>
    </source>
</evidence>
<accession>A0AAE3GKC6</accession>
<gene>
    <name evidence="5" type="ORF">LX83_005945</name>
</gene>
<evidence type="ECO:0000313" key="6">
    <source>
        <dbReference type="Proteomes" id="UP001206128"/>
    </source>
</evidence>
<dbReference type="InterPro" id="IPR029058">
    <property type="entry name" value="AB_hydrolase_fold"/>
</dbReference>
<dbReference type="PROSITE" id="PS51318">
    <property type="entry name" value="TAT"/>
    <property type="match status" value="1"/>
</dbReference>
<dbReference type="RefSeq" id="WP_253777455.1">
    <property type="nucleotide sequence ID" value="NZ_JAMTCK010000016.1"/>
</dbReference>
<organism evidence="5 6">
    <name type="scientific">Goodfellowiella coeruleoviolacea</name>
    <dbReference type="NCBI Taxonomy" id="334858"/>
    <lineage>
        <taxon>Bacteria</taxon>
        <taxon>Bacillati</taxon>
        <taxon>Actinomycetota</taxon>
        <taxon>Actinomycetes</taxon>
        <taxon>Pseudonocardiales</taxon>
        <taxon>Pseudonocardiaceae</taxon>
        <taxon>Goodfellowiella</taxon>
    </lineage>
</organism>
<dbReference type="PANTHER" id="PTHR10272">
    <property type="entry name" value="PLATELET-ACTIVATING FACTOR ACETYLHYDROLASE"/>
    <property type="match status" value="1"/>
</dbReference>
<dbReference type="InterPro" id="IPR006311">
    <property type="entry name" value="TAT_signal"/>
</dbReference>
<keyword evidence="4" id="KW-0732">Signal</keyword>